<feature type="transmembrane region" description="Helical" evidence="1">
    <location>
        <begin position="340"/>
        <end position="361"/>
    </location>
</feature>
<organism evidence="3 4">
    <name type="scientific">Bacillus infantis</name>
    <dbReference type="NCBI Taxonomy" id="324767"/>
    <lineage>
        <taxon>Bacteria</taxon>
        <taxon>Bacillati</taxon>
        <taxon>Bacillota</taxon>
        <taxon>Bacilli</taxon>
        <taxon>Bacillales</taxon>
        <taxon>Bacillaceae</taxon>
        <taxon>Bacillus</taxon>
    </lineage>
</organism>
<feature type="transmembrane region" description="Helical" evidence="1">
    <location>
        <begin position="271"/>
        <end position="294"/>
    </location>
</feature>
<feature type="transmembrane region" description="Helical" evidence="1">
    <location>
        <begin position="204"/>
        <end position="222"/>
    </location>
</feature>
<feature type="transmembrane region" description="Helical" evidence="1">
    <location>
        <begin position="242"/>
        <end position="259"/>
    </location>
</feature>
<feature type="transmembrane region" description="Helical" evidence="1">
    <location>
        <begin position="94"/>
        <end position="111"/>
    </location>
</feature>
<protein>
    <submittedName>
        <fullName evidence="3">DUF418 domain-containing protein</fullName>
    </submittedName>
</protein>
<evidence type="ECO:0000259" key="2">
    <source>
        <dbReference type="Pfam" id="PF04235"/>
    </source>
</evidence>
<name>A0A5D4RHR8_9BACI</name>
<proteinExistence type="predicted"/>
<keyword evidence="1" id="KW-0472">Membrane</keyword>
<dbReference type="PANTHER" id="PTHR30590:SF2">
    <property type="entry name" value="INNER MEMBRANE PROTEIN"/>
    <property type="match status" value="1"/>
</dbReference>
<dbReference type="PANTHER" id="PTHR30590">
    <property type="entry name" value="INNER MEMBRANE PROTEIN"/>
    <property type="match status" value="1"/>
</dbReference>
<sequence length="401" mass="45422">MDGENKRIHVIDGMRGFSLLGILAANMLIFQYGMFGKDEMEAFSHSGLDSFLHEFLKVFVESSFMPIFTFLFGYSLIKLKEGLEEKGLKYRRHLVRRFFLLLVLGGMHSGLLWEGDILFSYGIMGFFLLLFLNRKKKTLLVWGMVLLILASFMGYGMDSAVPADEAKRMDEYVADTIKIYGTGTYSEISNHRNNADPFGMPDSFYLFMMLAMPFITAPLFLFGMYAARRRSFHEIGRNKSRYMLWGGILTGAGILLKASPLMMPGTGWTGVLYMFGGNILSLGYIFLFAWLYAVKGSAVLFRAFESVGRLSLSNYLLQSVICTTVFYGYGLGMFGKLGVLAGILLTVAIYSVQLAGSYFYLKLFRTGPFEKIMRMWTYFSLSGRPKTKKAKEDRERLANAQ</sequence>
<accession>A0A5D4RHR8</accession>
<evidence type="ECO:0000313" key="3">
    <source>
        <dbReference type="EMBL" id="TYS50975.1"/>
    </source>
</evidence>
<feature type="domain" description="DUF418" evidence="2">
    <location>
        <begin position="226"/>
        <end position="379"/>
    </location>
</feature>
<gene>
    <name evidence="3" type="ORF">FZD51_02725</name>
</gene>
<dbReference type="AlphaFoldDB" id="A0A5D4RHR8"/>
<feature type="transmembrane region" description="Helical" evidence="1">
    <location>
        <begin position="315"/>
        <end position="334"/>
    </location>
</feature>
<dbReference type="Proteomes" id="UP000322139">
    <property type="component" value="Unassembled WGS sequence"/>
</dbReference>
<feature type="transmembrane region" description="Helical" evidence="1">
    <location>
        <begin position="117"/>
        <end position="132"/>
    </location>
</feature>
<dbReference type="InterPro" id="IPR007349">
    <property type="entry name" value="DUF418"/>
</dbReference>
<evidence type="ECO:0000256" key="1">
    <source>
        <dbReference type="SAM" id="Phobius"/>
    </source>
</evidence>
<dbReference type="EMBL" id="VTER01000002">
    <property type="protein sequence ID" value="TYS50975.1"/>
    <property type="molecule type" value="Genomic_DNA"/>
</dbReference>
<dbReference type="RefSeq" id="WP_148973370.1">
    <property type="nucleotide sequence ID" value="NZ_JBNIKU010000003.1"/>
</dbReference>
<comment type="caution">
    <text evidence="3">The sequence shown here is derived from an EMBL/GenBank/DDBJ whole genome shotgun (WGS) entry which is preliminary data.</text>
</comment>
<feature type="transmembrane region" description="Helical" evidence="1">
    <location>
        <begin position="55"/>
        <end position="74"/>
    </location>
</feature>
<keyword evidence="1" id="KW-1133">Transmembrane helix</keyword>
<feature type="transmembrane region" description="Helical" evidence="1">
    <location>
        <begin position="139"/>
        <end position="157"/>
    </location>
</feature>
<keyword evidence="1" id="KW-0812">Transmembrane</keyword>
<dbReference type="InterPro" id="IPR052529">
    <property type="entry name" value="Bact_Transport_Assoc"/>
</dbReference>
<evidence type="ECO:0000313" key="4">
    <source>
        <dbReference type="Proteomes" id="UP000322139"/>
    </source>
</evidence>
<dbReference type="Pfam" id="PF04235">
    <property type="entry name" value="DUF418"/>
    <property type="match status" value="1"/>
</dbReference>
<reference evidence="3 4" key="1">
    <citation type="submission" date="2019-08" db="EMBL/GenBank/DDBJ databases">
        <title>Bacillus genomes from the desert of Cuatro Cienegas, Coahuila.</title>
        <authorList>
            <person name="Olmedo-Alvarez G."/>
        </authorList>
    </citation>
    <scope>NUCLEOTIDE SEQUENCE [LARGE SCALE GENOMIC DNA]</scope>
    <source>
        <strain evidence="3 4">CH446_14T</strain>
    </source>
</reference>
<feature type="transmembrane region" description="Helical" evidence="1">
    <location>
        <begin position="16"/>
        <end position="35"/>
    </location>
</feature>